<evidence type="ECO:0000313" key="2">
    <source>
        <dbReference type="Proteomes" id="UP000291116"/>
    </source>
</evidence>
<dbReference type="AlphaFoldDB" id="A0A448ZDV6"/>
<sequence>MVARTGSWVSGALSMAQRNMAFGRLSKTTPSTSITSSFGFFTLVFFFFDSFPWALAAFFPNSAVVDIEQLAFSTTGVWTPWFTI</sequence>
<dbReference type="Proteomes" id="UP000291116">
    <property type="component" value="Unassembled WGS sequence"/>
</dbReference>
<protein>
    <submittedName>
        <fullName evidence="1">Uncharacterized protein</fullName>
    </submittedName>
</protein>
<organism evidence="1 2">
    <name type="scientific">Pseudo-nitzschia multistriata</name>
    <dbReference type="NCBI Taxonomy" id="183589"/>
    <lineage>
        <taxon>Eukaryota</taxon>
        <taxon>Sar</taxon>
        <taxon>Stramenopiles</taxon>
        <taxon>Ochrophyta</taxon>
        <taxon>Bacillariophyta</taxon>
        <taxon>Bacillariophyceae</taxon>
        <taxon>Bacillariophycidae</taxon>
        <taxon>Bacillariales</taxon>
        <taxon>Bacillariaceae</taxon>
        <taxon>Pseudo-nitzschia</taxon>
    </lineage>
</organism>
<evidence type="ECO:0000313" key="1">
    <source>
        <dbReference type="EMBL" id="VEU40219.1"/>
    </source>
</evidence>
<name>A0A448ZDV6_9STRA</name>
<dbReference type="EMBL" id="CAACVS010000266">
    <property type="protein sequence ID" value="VEU40219.1"/>
    <property type="molecule type" value="Genomic_DNA"/>
</dbReference>
<proteinExistence type="predicted"/>
<gene>
    <name evidence="1" type="ORF">PSNMU_V1.4_AUG-EV-PASAV3_0070960</name>
</gene>
<reference evidence="1 2" key="1">
    <citation type="submission" date="2019-01" db="EMBL/GenBank/DDBJ databases">
        <authorList>
            <person name="Ferrante I. M."/>
        </authorList>
    </citation>
    <scope>NUCLEOTIDE SEQUENCE [LARGE SCALE GENOMIC DNA]</scope>
    <source>
        <strain evidence="1 2">B856</strain>
    </source>
</reference>
<accession>A0A448ZDV6</accession>
<keyword evidence="2" id="KW-1185">Reference proteome</keyword>